<dbReference type="EMBL" id="JACGWZ010000001">
    <property type="protein sequence ID" value="MBA8822760.1"/>
    <property type="molecule type" value="Genomic_DNA"/>
</dbReference>
<dbReference type="RefSeq" id="WP_182542112.1">
    <property type="nucleotide sequence ID" value="NZ_JACGWZ010000001.1"/>
</dbReference>
<dbReference type="AlphaFoldDB" id="A0A839DP38"/>
<dbReference type="Proteomes" id="UP000569329">
    <property type="component" value="Unassembled WGS sequence"/>
</dbReference>
<evidence type="ECO:0000313" key="1">
    <source>
        <dbReference type="EMBL" id="MBA8822760.1"/>
    </source>
</evidence>
<protein>
    <submittedName>
        <fullName evidence="1">Uncharacterized protein</fullName>
    </submittedName>
</protein>
<organism evidence="1 2">
    <name type="scientific">Halosaccharopolyspora lacisalsi</name>
    <dbReference type="NCBI Taxonomy" id="1000566"/>
    <lineage>
        <taxon>Bacteria</taxon>
        <taxon>Bacillati</taxon>
        <taxon>Actinomycetota</taxon>
        <taxon>Actinomycetes</taxon>
        <taxon>Pseudonocardiales</taxon>
        <taxon>Pseudonocardiaceae</taxon>
        <taxon>Halosaccharopolyspora</taxon>
    </lineage>
</organism>
<evidence type="ECO:0000313" key="2">
    <source>
        <dbReference type="Proteomes" id="UP000569329"/>
    </source>
</evidence>
<name>A0A839DP38_9PSEU</name>
<proteinExistence type="predicted"/>
<sequence>MGLFDWFTGTKRPEGGVTPRSPQEVYQSLLAVNRDDAPFVVRDGSPEGVDLISEWRIMDPVWYEHFKAFSVTKYYQIRMRLDPSKQEVRSVDRTWEVDWVRGFPQFVHGAETGRGQVKKVEKAWSLGRDENGKLELKDKATFSMGELKSPLQKSVIDLGWTWRGVAVGKL</sequence>
<reference evidence="1 2" key="1">
    <citation type="submission" date="2020-07" db="EMBL/GenBank/DDBJ databases">
        <title>Sequencing the genomes of 1000 actinobacteria strains.</title>
        <authorList>
            <person name="Klenk H.-P."/>
        </authorList>
    </citation>
    <scope>NUCLEOTIDE SEQUENCE [LARGE SCALE GENOMIC DNA]</scope>
    <source>
        <strain evidence="1 2">DSM 45975</strain>
    </source>
</reference>
<gene>
    <name evidence="1" type="ORF">FHX42_000089</name>
</gene>
<keyword evidence="2" id="KW-1185">Reference proteome</keyword>
<comment type="caution">
    <text evidence="1">The sequence shown here is derived from an EMBL/GenBank/DDBJ whole genome shotgun (WGS) entry which is preliminary data.</text>
</comment>
<accession>A0A839DP38</accession>